<dbReference type="GeneID" id="93796559"/>
<dbReference type="Proteomes" id="UP000078460">
    <property type="component" value="Unassembled WGS sequence"/>
</dbReference>
<dbReference type="RefSeq" id="WP_017977602.1">
    <property type="nucleotide sequence ID" value="NZ_CP017578.1"/>
</dbReference>
<sequence>MLRALAKRLEAQELIAALALGCLAPVTASAQTPPPAAAPVARPVATDADPAVRAQAEALLPVLNGGPGYDTVFAPAFRQAVPLGQWQALTAQLRDSLGAPQRIATLTPKGRYAAQLLVGYERGTATMLIAIDPAAPHAITGLRITGTTRSDDSAATIEKDLSALPGTTRLGIYALDGATPMPVLAIRDAQPAPLGSAFKLWVLAETARRVASGKHRWDEVVPIAAPSLPSGILQTWPAGTPVTLQTLATLMISISDNTAADTLIGVLGRKEVDAMAARFGATGPVLTTREAFAIKADPTRIAAWKGTDAAGRRALLAAQASAIATQRIDPLMFSSGPIANDSVEWFASPRDMARLLAHLRDAGPVVRGILGINPGIDPATAARFRYVGFKGGSEPGVITLNLLAQARDGRWYAVVGDWHRSDAGVDDAAFVALVSRALALVATPATRP</sequence>
<protein>
    <recommendedName>
        <fullName evidence="2">Beta-lactamase class A catalytic domain-containing protein</fullName>
    </recommendedName>
</protein>
<dbReference type="KEGG" id="smy:BJP26_05805"/>
<dbReference type="EMBL" id="LQCK02000034">
    <property type="protein sequence ID" value="KZB94331.1"/>
    <property type="molecule type" value="Genomic_DNA"/>
</dbReference>
<evidence type="ECO:0000256" key="1">
    <source>
        <dbReference type="ARBA" id="ARBA00001526"/>
    </source>
</evidence>
<dbReference type="AlphaFoldDB" id="A0A175Y181"/>
<dbReference type="GO" id="GO:0008800">
    <property type="term" value="F:beta-lactamase activity"/>
    <property type="evidence" value="ECO:0007669"/>
    <property type="project" value="UniProtKB-EC"/>
</dbReference>
<evidence type="ECO:0000313" key="4">
    <source>
        <dbReference type="Proteomes" id="UP000078460"/>
    </source>
</evidence>
<dbReference type="GO" id="GO:0030655">
    <property type="term" value="P:beta-lactam antibiotic catabolic process"/>
    <property type="evidence" value="ECO:0007669"/>
    <property type="project" value="InterPro"/>
</dbReference>
<dbReference type="STRING" id="621456.BJP26_05805"/>
<name>A0A175Y181_9SPHN</name>
<keyword evidence="4" id="KW-1185">Reference proteome</keyword>
<accession>A0A175Y181</accession>
<feature type="domain" description="Beta-lactamase class A catalytic" evidence="2">
    <location>
        <begin position="176"/>
        <end position="360"/>
    </location>
</feature>
<dbReference type="InterPro" id="IPR000871">
    <property type="entry name" value="Beta-lactam_class-A"/>
</dbReference>
<reference evidence="3" key="1">
    <citation type="submission" date="2016-03" db="EMBL/GenBank/DDBJ databases">
        <title>Sphingomonas melonis TY, whole genome shotgun sequencing.</title>
        <authorList>
            <person name="Wang H."/>
            <person name="Zhu P."/>
        </authorList>
    </citation>
    <scope>NUCLEOTIDE SEQUENCE [LARGE SCALE GENOMIC DNA]</scope>
    <source>
        <strain evidence="3">TY</strain>
    </source>
</reference>
<dbReference type="PANTHER" id="PTHR35333:SF5">
    <property type="entry name" value="CONSERVED LIPOPROTEIN LPQF-RELATED"/>
    <property type="match status" value="1"/>
</dbReference>
<comment type="catalytic activity">
    <reaction evidence="1">
        <text>a beta-lactam + H2O = a substituted beta-amino acid</text>
        <dbReference type="Rhea" id="RHEA:20401"/>
        <dbReference type="ChEBI" id="CHEBI:15377"/>
        <dbReference type="ChEBI" id="CHEBI:35627"/>
        <dbReference type="ChEBI" id="CHEBI:140347"/>
        <dbReference type="EC" id="3.5.2.6"/>
    </reaction>
</comment>
<dbReference type="InterPro" id="IPR012338">
    <property type="entry name" value="Beta-lactam/transpept-like"/>
</dbReference>
<dbReference type="Pfam" id="PF13354">
    <property type="entry name" value="Beta-lactamase2"/>
    <property type="match status" value="1"/>
</dbReference>
<comment type="caution">
    <text evidence="3">The sequence shown here is derived from an EMBL/GenBank/DDBJ whole genome shotgun (WGS) entry which is preliminary data.</text>
</comment>
<organism evidence="3 4">
    <name type="scientific">Sphingomonas melonis TY</name>
    <dbReference type="NCBI Taxonomy" id="621456"/>
    <lineage>
        <taxon>Bacteria</taxon>
        <taxon>Pseudomonadati</taxon>
        <taxon>Pseudomonadota</taxon>
        <taxon>Alphaproteobacteria</taxon>
        <taxon>Sphingomonadales</taxon>
        <taxon>Sphingomonadaceae</taxon>
        <taxon>Sphingomonas</taxon>
    </lineage>
</organism>
<dbReference type="GO" id="GO:0046677">
    <property type="term" value="P:response to antibiotic"/>
    <property type="evidence" value="ECO:0007669"/>
    <property type="project" value="InterPro"/>
</dbReference>
<dbReference type="Gene3D" id="3.40.710.10">
    <property type="entry name" value="DD-peptidase/beta-lactamase superfamily"/>
    <property type="match status" value="1"/>
</dbReference>
<proteinExistence type="predicted"/>
<dbReference type="OrthoDB" id="108135at2"/>
<evidence type="ECO:0000313" key="3">
    <source>
        <dbReference type="EMBL" id="KZB94331.1"/>
    </source>
</evidence>
<dbReference type="InterPro" id="IPR045155">
    <property type="entry name" value="Beta-lactam_cat"/>
</dbReference>
<dbReference type="PANTHER" id="PTHR35333">
    <property type="entry name" value="BETA-LACTAMASE"/>
    <property type="match status" value="1"/>
</dbReference>
<gene>
    <name evidence="3" type="ORF">AVM11_07665</name>
</gene>
<evidence type="ECO:0000259" key="2">
    <source>
        <dbReference type="Pfam" id="PF13354"/>
    </source>
</evidence>
<dbReference type="SUPFAM" id="SSF56601">
    <property type="entry name" value="beta-lactamase/transpeptidase-like"/>
    <property type="match status" value="1"/>
</dbReference>